<keyword evidence="2" id="KW-1185">Reference proteome</keyword>
<name>Q65TK3_MANSM</name>
<evidence type="ECO:0000313" key="2">
    <source>
        <dbReference type="Proteomes" id="UP000000607"/>
    </source>
</evidence>
<dbReference type="EMBL" id="AE016827">
    <property type="protein sequence ID" value="AAU37707.1"/>
    <property type="molecule type" value="Genomic_DNA"/>
</dbReference>
<proteinExistence type="predicted"/>
<evidence type="ECO:0000313" key="1">
    <source>
        <dbReference type="EMBL" id="AAU37707.1"/>
    </source>
</evidence>
<reference evidence="1 2" key="1">
    <citation type="journal article" date="2004" name="Nat. Biotechnol.">
        <title>The genome sequence of the capnophilic rumen bacterium Mannheimia succiniciproducens.</title>
        <authorList>
            <person name="Hong S.H."/>
            <person name="Kim J.S."/>
            <person name="Lee S.Y."/>
            <person name="In Y.H."/>
            <person name="Choi S.S."/>
            <person name="Rih J.-K."/>
            <person name="Kim C.H."/>
            <person name="Jeong H."/>
            <person name="Hur C.G."/>
            <person name="Kim J.J."/>
        </authorList>
    </citation>
    <scope>NUCLEOTIDE SEQUENCE [LARGE SCALE GENOMIC DNA]</scope>
    <source>
        <strain evidence="2">KCTC 0769BP / MBEL55E</strain>
    </source>
</reference>
<dbReference type="Proteomes" id="UP000000607">
    <property type="component" value="Chromosome"/>
</dbReference>
<dbReference type="STRING" id="221988.MS1100"/>
<gene>
    <name evidence="1" type="ordered locus">MS1100</name>
</gene>
<accession>Q65TK3</accession>
<protein>
    <submittedName>
        <fullName evidence="1">Uncharacterized protein</fullName>
    </submittedName>
</protein>
<organism evidence="1 2">
    <name type="scientific">Mannheimia succiniciproducens (strain KCTC 0769BP / MBEL55E)</name>
    <dbReference type="NCBI Taxonomy" id="221988"/>
    <lineage>
        <taxon>Bacteria</taxon>
        <taxon>Pseudomonadati</taxon>
        <taxon>Pseudomonadota</taxon>
        <taxon>Gammaproteobacteria</taxon>
        <taxon>Pasteurellales</taxon>
        <taxon>Pasteurellaceae</taxon>
        <taxon>Basfia</taxon>
    </lineage>
</organism>
<dbReference type="HOGENOM" id="CLU_3365755_0_0_6"/>
<dbReference type="KEGG" id="msu:MS1100"/>
<sequence length="35" mass="4154">MATLGATRRDELIFPIFNDLKKCKNLPHLIRFQRP</sequence>
<dbReference type="AlphaFoldDB" id="Q65TK3"/>